<reference evidence="2 3" key="1">
    <citation type="submission" date="2024-01" db="EMBL/GenBank/DDBJ databases">
        <title>The genomes of 5 underutilized Papilionoideae crops provide insights into root nodulation and disease resistance.</title>
        <authorList>
            <person name="Yuan L."/>
        </authorList>
    </citation>
    <scope>NUCLEOTIDE SEQUENCE [LARGE SCALE GENOMIC DNA]</scope>
    <source>
        <strain evidence="2">LY-2023</strain>
        <tissue evidence="2">Leaf</tissue>
    </source>
</reference>
<keyword evidence="1" id="KW-1133">Transmembrane helix</keyword>
<name>A0AAN9J7Y7_CLITE</name>
<sequence>MEKKVVGDNGGISFICGGVGQHGSTIFVTWFLFLFLLAVKSICEVHTGVAIIYNVVMLGRRLCLVLLREITKEDEEVEDDTTSAKVRDLALEGVSHQLLRRRCVGLQQSQLKMSCDDVA</sequence>
<dbReference type="EMBL" id="JAYKXN010000004">
    <property type="protein sequence ID" value="KAK7293291.1"/>
    <property type="molecule type" value="Genomic_DNA"/>
</dbReference>
<keyword evidence="3" id="KW-1185">Reference proteome</keyword>
<dbReference type="Proteomes" id="UP001359559">
    <property type="component" value="Unassembled WGS sequence"/>
</dbReference>
<proteinExistence type="predicted"/>
<comment type="caution">
    <text evidence="2">The sequence shown here is derived from an EMBL/GenBank/DDBJ whole genome shotgun (WGS) entry which is preliminary data.</text>
</comment>
<accession>A0AAN9J7Y7</accession>
<keyword evidence="1" id="KW-0812">Transmembrane</keyword>
<gene>
    <name evidence="2" type="ORF">RJT34_16154</name>
</gene>
<evidence type="ECO:0000313" key="2">
    <source>
        <dbReference type="EMBL" id="KAK7293291.1"/>
    </source>
</evidence>
<keyword evidence="1" id="KW-0472">Membrane</keyword>
<organism evidence="2 3">
    <name type="scientific">Clitoria ternatea</name>
    <name type="common">Butterfly pea</name>
    <dbReference type="NCBI Taxonomy" id="43366"/>
    <lineage>
        <taxon>Eukaryota</taxon>
        <taxon>Viridiplantae</taxon>
        <taxon>Streptophyta</taxon>
        <taxon>Embryophyta</taxon>
        <taxon>Tracheophyta</taxon>
        <taxon>Spermatophyta</taxon>
        <taxon>Magnoliopsida</taxon>
        <taxon>eudicotyledons</taxon>
        <taxon>Gunneridae</taxon>
        <taxon>Pentapetalae</taxon>
        <taxon>rosids</taxon>
        <taxon>fabids</taxon>
        <taxon>Fabales</taxon>
        <taxon>Fabaceae</taxon>
        <taxon>Papilionoideae</taxon>
        <taxon>50 kb inversion clade</taxon>
        <taxon>NPAAA clade</taxon>
        <taxon>indigoferoid/millettioid clade</taxon>
        <taxon>Phaseoleae</taxon>
        <taxon>Clitoria</taxon>
    </lineage>
</organism>
<protein>
    <submittedName>
        <fullName evidence="2">Uncharacterized protein</fullName>
    </submittedName>
</protein>
<evidence type="ECO:0000313" key="3">
    <source>
        <dbReference type="Proteomes" id="UP001359559"/>
    </source>
</evidence>
<feature type="transmembrane region" description="Helical" evidence="1">
    <location>
        <begin position="12"/>
        <end position="39"/>
    </location>
</feature>
<evidence type="ECO:0000256" key="1">
    <source>
        <dbReference type="SAM" id="Phobius"/>
    </source>
</evidence>
<dbReference type="AlphaFoldDB" id="A0AAN9J7Y7"/>